<keyword evidence="2" id="KW-1185">Reference proteome</keyword>
<name>A0A9P5HJF5_9HYPO</name>
<gene>
    <name evidence="1" type="ORF">G7Z17_g1484</name>
</gene>
<dbReference type="Proteomes" id="UP000722485">
    <property type="component" value="Unassembled WGS sequence"/>
</dbReference>
<evidence type="ECO:0000313" key="1">
    <source>
        <dbReference type="EMBL" id="KAF7556285.1"/>
    </source>
</evidence>
<evidence type="ECO:0000313" key="2">
    <source>
        <dbReference type="Proteomes" id="UP000722485"/>
    </source>
</evidence>
<proteinExistence type="predicted"/>
<organism evidence="1 2">
    <name type="scientific">Cylindrodendrum hubeiense</name>
    <dbReference type="NCBI Taxonomy" id="595255"/>
    <lineage>
        <taxon>Eukaryota</taxon>
        <taxon>Fungi</taxon>
        <taxon>Dikarya</taxon>
        <taxon>Ascomycota</taxon>
        <taxon>Pezizomycotina</taxon>
        <taxon>Sordariomycetes</taxon>
        <taxon>Hypocreomycetidae</taxon>
        <taxon>Hypocreales</taxon>
        <taxon>Nectriaceae</taxon>
        <taxon>Cylindrodendrum</taxon>
    </lineage>
</organism>
<dbReference type="AlphaFoldDB" id="A0A9P5HJF5"/>
<accession>A0A9P5HJF5</accession>
<protein>
    <submittedName>
        <fullName evidence="1">Uncharacterized protein</fullName>
    </submittedName>
</protein>
<comment type="caution">
    <text evidence="1">The sequence shown here is derived from an EMBL/GenBank/DDBJ whole genome shotgun (WGS) entry which is preliminary data.</text>
</comment>
<dbReference type="EMBL" id="JAANBB010000013">
    <property type="protein sequence ID" value="KAF7556285.1"/>
    <property type="molecule type" value="Genomic_DNA"/>
</dbReference>
<sequence>MAGAVDSPSRLGLTLQGFHQVIALSQANVNESLEYHFANNKKLCNFDVLFANKGYGLKGKMSSPTIALIDIEAADQAIFSLNFESGKYFWVEFPELDPGAEPLFDEDGLLILPTPKKESLSVAGWSLAFLVHFSVEKMATVPSGIRSMVELPGSYSVEQLMIDFGTADLIKFSWKHCVIPGVPEEKLATGRADIERFVGAYLNDVLLKPGNHNILGYAVKIDPPSHGQTGQDQLQKVAPVGRYFPPTSVRLQTINHRPDGNATSSSASNDHNAMLFTEMTQFHTMLTKDLQWSGNWFYDGIGGTMAISRGIFVDQYLAEELRVVGVQNWNLANVVSRKLSDNPQHGDWVLKMGQPDMGNIVLTAGHGLEIHHKSFDTNSVKWTSPAKWLVGERLVPTSIGQPH</sequence>
<reference evidence="1" key="1">
    <citation type="submission" date="2020-03" db="EMBL/GenBank/DDBJ databases">
        <title>Draft Genome Sequence of Cylindrodendrum hubeiense.</title>
        <authorList>
            <person name="Buettner E."/>
            <person name="Kellner H."/>
        </authorList>
    </citation>
    <scope>NUCLEOTIDE SEQUENCE</scope>
    <source>
        <strain evidence="1">IHI 201604</strain>
    </source>
</reference>
<dbReference type="OrthoDB" id="5429442at2759"/>